<feature type="chain" id="PRO_5017770376" description="Cellulose synthase" evidence="3">
    <location>
        <begin position="32"/>
        <end position="715"/>
    </location>
</feature>
<gene>
    <name evidence="4" type="ORF">B7R21_02415</name>
</gene>
<dbReference type="AlphaFoldDB" id="A0A3E0W1K6"/>
<name>A0A3E0W1K6_9MICO</name>
<evidence type="ECO:0008006" key="6">
    <source>
        <dbReference type="Google" id="ProtNLM"/>
    </source>
</evidence>
<protein>
    <recommendedName>
        <fullName evidence="6">Cellulose synthase</fullName>
    </recommendedName>
</protein>
<dbReference type="OrthoDB" id="3776409at2"/>
<feature type="signal peptide" evidence="3">
    <location>
        <begin position="1"/>
        <end position="31"/>
    </location>
</feature>
<evidence type="ECO:0000256" key="3">
    <source>
        <dbReference type="SAM" id="SignalP"/>
    </source>
</evidence>
<evidence type="ECO:0000313" key="5">
    <source>
        <dbReference type="Proteomes" id="UP000256709"/>
    </source>
</evidence>
<dbReference type="EMBL" id="NBXA01000003">
    <property type="protein sequence ID" value="RFA16254.1"/>
    <property type="molecule type" value="Genomic_DNA"/>
</dbReference>
<proteinExistence type="predicted"/>
<reference evidence="4 5" key="1">
    <citation type="submission" date="2017-04" db="EMBL/GenBank/DDBJ databases">
        <title>Comparative genome analysis of Subtercola boreus.</title>
        <authorList>
            <person name="Cho Y.-J."/>
            <person name="Cho A."/>
            <person name="Kim O.-S."/>
            <person name="Lee J.-I."/>
        </authorList>
    </citation>
    <scope>NUCLEOTIDE SEQUENCE [LARGE SCALE GENOMIC DNA]</scope>
    <source>
        <strain evidence="4 5">P27444</strain>
    </source>
</reference>
<dbReference type="Proteomes" id="UP000256709">
    <property type="component" value="Unassembled WGS sequence"/>
</dbReference>
<dbReference type="InterPro" id="IPR006311">
    <property type="entry name" value="TAT_signal"/>
</dbReference>
<evidence type="ECO:0000256" key="2">
    <source>
        <dbReference type="SAM" id="Phobius"/>
    </source>
</evidence>
<keyword evidence="3" id="KW-0732">Signal</keyword>
<evidence type="ECO:0000256" key="1">
    <source>
        <dbReference type="SAM" id="MobiDB-lite"/>
    </source>
</evidence>
<evidence type="ECO:0000313" key="4">
    <source>
        <dbReference type="EMBL" id="RFA16254.1"/>
    </source>
</evidence>
<dbReference type="RefSeq" id="WP_116281651.1">
    <property type="nucleotide sequence ID" value="NZ_NBXA01000003.1"/>
</dbReference>
<sequence length="715" mass="71090">MSAWSRRTVCAAVALLATPALLLAAPLAATAETGASATAASRTLAAGQVIDAPGTLSFAAVDSIPDDSVPVFVTVDVPDGLSPTAATATLTPVDSDPTGTSGTVRVTVKGELRQSVDASQPAALDIPLSTSDVVDGRLAIGFTYAPAGALSGAAAVAVCTPPATASVSLSAGTVQVTGDATAPTTVADFFSPALNAISVTLPDDPSSALRAAGLAAIGSLAKTYPSPVALSLSTASDATSAVSVEPTRGRIVTFASTGDTSADASQPVETALSTSAAGVPQLTITGPESGLAAAGAALGSAYLPLASAGTTSGLSQSGSSTAGSLVAGLEHTFTDLGAGNQIALSVPAETASVVNVSQSAFGGPVGDATVHIVGTHSAIPDSVVATMNVYWNDFLIGSAVLGNTPAFDVSLPVASTRLTAANALKVTLNAQRASGECLPPETSIPIELFVDNRASTVTGTRGQSLDAGFQRFPQALGQSIPVAFGTGLDAASAVSAAGDIVASLQRNSTVQLGVTVMSAADFVSSTESGLIVGATSEDSNTLKAPLRLDSFKAIDSKTLTFGVGTNTPYAALEGFETKGRNILMLGGWAPDGSASDATASLQRRAADHALTGTGAWFGLSGDVVVAGPGEDEPVALSSNAIVPQTAVTSDYNSYALWGGIVLVILILAGVIGEIGRRQRRRKLAKYVDAQLAADSDRVAAQQGEADPSGRTKPLD</sequence>
<feature type="transmembrane region" description="Helical" evidence="2">
    <location>
        <begin position="654"/>
        <end position="675"/>
    </location>
</feature>
<keyword evidence="2" id="KW-0472">Membrane</keyword>
<comment type="caution">
    <text evidence="4">The sequence shown here is derived from an EMBL/GenBank/DDBJ whole genome shotgun (WGS) entry which is preliminary data.</text>
</comment>
<keyword evidence="2" id="KW-0812">Transmembrane</keyword>
<accession>A0A3E0W1K6</accession>
<keyword evidence="2" id="KW-1133">Transmembrane helix</keyword>
<dbReference type="PROSITE" id="PS51318">
    <property type="entry name" value="TAT"/>
    <property type="match status" value="1"/>
</dbReference>
<feature type="region of interest" description="Disordered" evidence="1">
    <location>
        <begin position="694"/>
        <end position="715"/>
    </location>
</feature>
<organism evidence="4 5">
    <name type="scientific">Subtercola boreus</name>
    <dbReference type="NCBI Taxonomy" id="120213"/>
    <lineage>
        <taxon>Bacteria</taxon>
        <taxon>Bacillati</taxon>
        <taxon>Actinomycetota</taxon>
        <taxon>Actinomycetes</taxon>
        <taxon>Micrococcales</taxon>
        <taxon>Microbacteriaceae</taxon>
        <taxon>Subtercola</taxon>
    </lineage>
</organism>